<feature type="chain" id="PRO_5017981855" evidence="2">
    <location>
        <begin position="19"/>
        <end position="285"/>
    </location>
</feature>
<dbReference type="EMBL" id="CP034159">
    <property type="protein sequence ID" value="AZI32969.1"/>
    <property type="molecule type" value="Genomic_DNA"/>
</dbReference>
<dbReference type="Pfam" id="PF18962">
    <property type="entry name" value="Por_Secre_tail"/>
    <property type="match status" value="1"/>
</dbReference>
<dbReference type="InterPro" id="IPR026444">
    <property type="entry name" value="Secre_tail"/>
</dbReference>
<name>A0A3G8XIV1_9FLAO</name>
<dbReference type="KEGG" id="ccas:EIB73_07195"/>
<protein>
    <submittedName>
        <fullName evidence="4">T9SS C-terminal target domain-containing protein</fullName>
    </submittedName>
</protein>
<dbReference type="OrthoDB" id="667194at2"/>
<evidence type="ECO:0000256" key="2">
    <source>
        <dbReference type="SAM" id="SignalP"/>
    </source>
</evidence>
<dbReference type="Proteomes" id="UP000270185">
    <property type="component" value="Chromosome"/>
</dbReference>
<sequence length="285" mass="31079">MKRIFTFLSVGMFTLGFAQEQLSNGQTASNPRIYKNVETVLASCTQNVPSNNFENGSLFIGTGNQSIAADILVNSGEQYKISTIKLNLAGPATYINLVIYSDINGKPGTVLQTLNNVEIANSTVIGANFGYNFYRHTINLPTPILLSNATKFWFEVKSDAFAWENQTLVTVGSKMAFKNNSTSQEWLISSGAEMVYTLEGECGAVLGVDDSSVSKLAFYPNPVKNTIKFAEKVSNVTIFDMTGKSVKSFLTNTDAVDLSSLAKGNYIIQYTTKSGKKVSNKLIKE</sequence>
<evidence type="ECO:0000256" key="1">
    <source>
        <dbReference type="ARBA" id="ARBA00022729"/>
    </source>
</evidence>
<reference evidence="5" key="1">
    <citation type="submission" date="2018-11" db="EMBL/GenBank/DDBJ databases">
        <title>Proposal to divide the Flavobacteriaceae and reorganize its genera based on Amino Acid Identity values calculated from whole genome sequences.</title>
        <authorList>
            <person name="Nicholson A.C."/>
            <person name="Gulvik C.A."/>
            <person name="Whitney A.M."/>
            <person name="Humrighouse B.W."/>
            <person name="Bell M."/>
            <person name="Holmes B."/>
            <person name="Steigerwalt A.G."/>
            <person name="Villarma A."/>
            <person name="Sheth M."/>
            <person name="Batra D."/>
            <person name="Pryor J."/>
            <person name="Bernardet J.-F."/>
            <person name="Hugo C."/>
            <person name="Kampfer P."/>
            <person name="Newman J.D."/>
            <person name="McQuiston J.R."/>
        </authorList>
    </citation>
    <scope>NUCLEOTIDE SEQUENCE [LARGE SCALE GENOMIC DNA]</scope>
    <source>
        <strain evidence="5">G0081</strain>
    </source>
</reference>
<evidence type="ECO:0000313" key="4">
    <source>
        <dbReference type="EMBL" id="AZI32969.1"/>
    </source>
</evidence>
<gene>
    <name evidence="4" type="ORF">EIB73_07195</name>
</gene>
<dbReference type="AlphaFoldDB" id="A0A3G8XIV1"/>
<dbReference type="RefSeq" id="WP_125023944.1">
    <property type="nucleotide sequence ID" value="NZ_CP034159.1"/>
</dbReference>
<evidence type="ECO:0000259" key="3">
    <source>
        <dbReference type="Pfam" id="PF18962"/>
    </source>
</evidence>
<feature type="signal peptide" evidence="2">
    <location>
        <begin position="1"/>
        <end position="18"/>
    </location>
</feature>
<accession>A0A3G8XIV1</accession>
<dbReference type="NCBIfam" id="TIGR04183">
    <property type="entry name" value="Por_Secre_tail"/>
    <property type="match status" value="1"/>
</dbReference>
<keyword evidence="5" id="KW-1185">Reference proteome</keyword>
<organism evidence="4 5">
    <name type="scientific">Kaistella carnis</name>
    <dbReference type="NCBI Taxonomy" id="1241979"/>
    <lineage>
        <taxon>Bacteria</taxon>
        <taxon>Pseudomonadati</taxon>
        <taxon>Bacteroidota</taxon>
        <taxon>Flavobacteriia</taxon>
        <taxon>Flavobacteriales</taxon>
        <taxon>Weeksellaceae</taxon>
        <taxon>Chryseobacterium group</taxon>
        <taxon>Kaistella</taxon>
    </lineage>
</organism>
<evidence type="ECO:0000313" key="5">
    <source>
        <dbReference type="Proteomes" id="UP000270185"/>
    </source>
</evidence>
<feature type="domain" description="Secretion system C-terminal sorting" evidence="3">
    <location>
        <begin position="219"/>
        <end position="283"/>
    </location>
</feature>
<keyword evidence="1 2" id="KW-0732">Signal</keyword>
<proteinExistence type="predicted"/>